<dbReference type="PANTHER" id="PTHR37315:SF1">
    <property type="entry name" value="UPF0311 PROTEIN BLR7842"/>
    <property type="match status" value="1"/>
</dbReference>
<dbReference type="InterPro" id="IPR020915">
    <property type="entry name" value="UPF0311"/>
</dbReference>
<dbReference type="EMBL" id="HF936161">
    <property type="protein sequence ID" value="CCX15280.1"/>
    <property type="molecule type" value="Genomic_DNA"/>
</dbReference>
<dbReference type="AlphaFoldDB" id="U4LAK2"/>
<evidence type="ECO:0000256" key="1">
    <source>
        <dbReference type="SAM" id="SignalP"/>
    </source>
</evidence>
<feature type="chain" id="PRO_5004651271" evidence="1">
    <location>
        <begin position="20"/>
        <end position="212"/>
    </location>
</feature>
<sequence>MYTPRILIFGLSLIATVLAAPQSTHPHPHDQVDINLTEKFPFISTLPLDEQPIRLPLPEPDMTPDIRMIIDIESRTPLGLGPWGSRNWIKFSGGRWASSWGNGVVLQGGQDNQLILDDLSVNFHATYVMKTNDTDPAYITVTTTGWRTGKKEILEALNDPEKAKGILPSWYKFRAVVSMESGDVRYKHLNTKMWVGTGGKWGRKVVVDGYQL</sequence>
<accession>U4LAK2</accession>
<keyword evidence="1" id="KW-0732">Signal</keyword>
<evidence type="ECO:0000313" key="3">
    <source>
        <dbReference type="Proteomes" id="UP000018144"/>
    </source>
</evidence>
<dbReference type="PANTHER" id="PTHR37315">
    <property type="entry name" value="UPF0311 PROTEIN BLR7842"/>
    <property type="match status" value="1"/>
</dbReference>
<dbReference type="OMA" id="QRNWISF"/>
<dbReference type="eggNOG" id="ENOG502SM0X">
    <property type="taxonomic scope" value="Eukaryota"/>
</dbReference>
<keyword evidence="3" id="KW-1185">Reference proteome</keyword>
<feature type="signal peptide" evidence="1">
    <location>
        <begin position="1"/>
        <end position="19"/>
    </location>
</feature>
<dbReference type="Proteomes" id="UP000018144">
    <property type="component" value="Unassembled WGS sequence"/>
</dbReference>
<evidence type="ECO:0000313" key="2">
    <source>
        <dbReference type="EMBL" id="CCX15280.1"/>
    </source>
</evidence>
<organism evidence="2 3">
    <name type="scientific">Pyronema omphalodes (strain CBS 100304)</name>
    <name type="common">Pyronema confluens</name>
    <dbReference type="NCBI Taxonomy" id="1076935"/>
    <lineage>
        <taxon>Eukaryota</taxon>
        <taxon>Fungi</taxon>
        <taxon>Dikarya</taxon>
        <taxon>Ascomycota</taxon>
        <taxon>Pezizomycotina</taxon>
        <taxon>Pezizomycetes</taxon>
        <taxon>Pezizales</taxon>
        <taxon>Pyronemataceae</taxon>
        <taxon>Pyronema</taxon>
    </lineage>
</organism>
<protein>
    <submittedName>
        <fullName evidence="2">Similar to UPF0311 protein CA_C3321 acc. no. Q97DZ9</fullName>
    </submittedName>
</protein>
<gene>
    <name evidence="2" type="ORF">PCON_01555</name>
</gene>
<dbReference type="Gene3D" id="2.40.160.20">
    <property type="match status" value="1"/>
</dbReference>
<dbReference type="STRING" id="1076935.U4LAK2"/>
<dbReference type="Pfam" id="PF11578">
    <property type="entry name" value="DUF3237"/>
    <property type="match status" value="1"/>
</dbReference>
<reference evidence="2 3" key="1">
    <citation type="journal article" date="2013" name="PLoS Genet.">
        <title>The genome and development-dependent transcriptomes of Pyronema confluens: a window into fungal evolution.</title>
        <authorList>
            <person name="Traeger S."/>
            <person name="Altegoer F."/>
            <person name="Freitag M."/>
            <person name="Gabaldon T."/>
            <person name="Kempken F."/>
            <person name="Kumar A."/>
            <person name="Marcet-Houben M."/>
            <person name="Poggeler S."/>
            <person name="Stajich J.E."/>
            <person name="Nowrousian M."/>
        </authorList>
    </citation>
    <scope>NUCLEOTIDE SEQUENCE [LARGE SCALE GENOMIC DNA]</scope>
    <source>
        <strain evidence="3">CBS 100304</strain>
        <tissue evidence="2">Vegetative mycelium</tissue>
    </source>
</reference>
<name>U4LAK2_PYROM</name>
<dbReference type="OrthoDB" id="2544694at2759"/>
<proteinExistence type="predicted"/>